<organism evidence="3 4">
    <name type="scientific">Comamonas faecalis</name>
    <dbReference type="NCBI Taxonomy" id="1387849"/>
    <lineage>
        <taxon>Bacteria</taxon>
        <taxon>Pseudomonadati</taxon>
        <taxon>Pseudomonadota</taxon>
        <taxon>Betaproteobacteria</taxon>
        <taxon>Burkholderiales</taxon>
        <taxon>Comamonadaceae</taxon>
        <taxon>Comamonas</taxon>
    </lineage>
</organism>
<proteinExistence type="predicted"/>
<dbReference type="RefSeq" id="WP_103046221.1">
    <property type="nucleotide sequence ID" value="NZ_BAABBP010000051.1"/>
</dbReference>
<feature type="chain" id="PRO_5047516302" evidence="2">
    <location>
        <begin position="24"/>
        <end position="166"/>
    </location>
</feature>
<dbReference type="EMBL" id="BAABBP010000051">
    <property type="protein sequence ID" value="GAA4006385.1"/>
    <property type="molecule type" value="Genomic_DNA"/>
</dbReference>
<feature type="signal peptide" evidence="2">
    <location>
        <begin position="1"/>
        <end position="23"/>
    </location>
</feature>
<evidence type="ECO:0000256" key="1">
    <source>
        <dbReference type="SAM" id="MobiDB-lite"/>
    </source>
</evidence>
<feature type="compositionally biased region" description="Low complexity" evidence="1">
    <location>
        <begin position="60"/>
        <end position="83"/>
    </location>
</feature>
<evidence type="ECO:0000313" key="4">
    <source>
        <dbReference type="Proteomes" id="UP001501627"/>
    </source>
</evidence>
<keyword evidence="2" id="KW-0732">Signal</keyword>
<dbReference type="Proteomes" id="UP001501627">
    <property type="component" value="Unassembled WGS sequence"/>
</dbReference>
<protein>
    <submittedName>
        <fullName evidence="3">Uncharacterized protein</fullName>
    </submittedName>
</protein>
<feature type="region of interest" description="Disordered" evidence="1">
    <location>
        <begin position="114"/>
        <end position="134"/>
    </location>
</feature>
<comment type="caution">
    <text evidence="3">The sequence shown here is derived from an EMBL/GenBank/DDBJ whole genome shotgun (WGS) entry which is preliminary data.</text>
</comment>
<accession>A0ABP7S452</accession>
<reference evidence="4" key="1">
    <citation type="journal article" date="2019" name="Int. J. Syst. Evol. Microbiol.">
        <title>The Global Catalogue of Microorganisms (GCM) 10K type strain sequencing project: providing services to taxonomists for standard genome sequencing and annotation.</title>
        <authorList>
            <consortium name="The Broad Institute Genomics Platform"/>
            <consortium name="The Broad Institute Genome Sequencing Center for Infectious Disease"/>
            <person name="Wu L."/>
            <person name="Ma J."/>
        </authorList>
    </citation>
    <scope>NUCLEOTIDE SEQUENCE [LARGE SCALE GENOMIC DNA]</scope>
    <source>
        <strain evidence="4">JCM 17561</strain>
    </source>
</reference>
<gene>
    <name evidence="3" type="ORF">GCM10022279_32930</name>
</gene>
<name>A0ABP7S452_9BURK</name>
<sequence>MKFRFLATVLAALLAALAQPALAQDKIYRCGNEYTNDAAQARERGCKQVQGGNVTVLESTPKAAPAASAAPASRAATPANAPRVSADDQRARDADARAILEAELRKTEARAQELRAEYNGGTPNRTALELRNPQGYAERTAEIKAQLDRAEADAAGIRRELDRLNK</sequence>
<feature type="region of interest" description="Disordered" evidence="1">
    <location>
        <begin position="60"/>
        <end position="92"/>
    </location>
</feature>
<evidence type="ECO:0000313" key="3">
    <source>
        <dbReference type="EMBL" id="GAA4006385.1"/>
    </source>
</evidence>
<evidence type="ECO:0000256" key="2">
    <source>
        <dbReference type="SAM" id="SignalP"/>
    </source>
</evidence>
<keyword evidence="4" id="KW-1185">Reference proteome</keyword>